<dbReference type="RefSeq" id="WP_146683184.1">
    <property type="nucleotide sequence ID" value="NZ_CP019646.1"/>
</dbReference>
<sequence>MKRIKIAIVGLHYGKHIIETQILSGKASDFFELTAVCSLEKDDVSEVAVRYGVRGFTDLDEMLREGDFECVGLFTGPAGRADQIKAIVRAGKDIITTKPFEESSSSAKKALRELVNLNKVLCTNSPYPIMPDDIKQIYAWIEKYDLGRAISAQCFTWANYREKHDGSWYDQRELCPVAPVFRIGIYALNDLIQLFGAIESVSVVESRIFTERPTPDNANMSLKFSNGLIANVLASFCIGDDSPYPDSMVLGFENGVIYRNVGPQAIWPRKEIEMTVQAKTVSDKIVTERKTICSEKLSGAYLWGNYYDMIKNREVPSPDYVERLLGSIKVFETVNRSYNLNDIRTDKVCENVEDYDLSLV</sequence>
<dbReference type="SUPFAM" id="SSF55347">
    <property type="entry name" value="Glyceraldehyde-3-phosphate dehydrogenase-like, C-terminal domain"/>
    <property type="match status" value="1"/>
</dbReference>
<dbReference type="InterPro" id="IPR051317">
    <property type="entry name" value="Gfo/Idh/MocA_oxidoreduct"/>
</dbReference>
<dbReference type="STRING" id="1851148.SMSP2_01321"/>
<dbReference type="Pfam" id="PF22725">
    <property type="entry name" value="GFO_IDH_MocA_C3"/>
    <property type="match status" value="1"/>
</dbReference>
<reference evidence="4" key="1">
    <citation type="submission" date="2017-02" db="EMBL/GenBank/DDBJ databases">
        <title>Comparative genomics and description of representatives of a novel lineage of planctomycetes thriving in anoxic sediments.</title>
        <authorList>
            <person name="Spring S."/>
            <person name="Bunk B."/>
            <person name="Sproer C."/>
        </authorList>
    </citation>
    <scope>NUCLEOTIDE SEQUENCE [LARGE SCALE GENOMIC DNA]</scope>
    <source>
        <strain evidence="4">SM-Chi-D1</strain>
    </source>
</reference>
<gene>
    <name evidence="3" type="ORF">SMSP2_01321</name>
</gene>
<accession>A0A1Q2MF87</accession>
<feature type="domain" description="GFO/IDH/MocA-like oxidoreductase" evidence="2">
    <location>
        <begin position="135"/>
        <end position="241"/>
    </location>
</feature>
<evidence type="ECO:0000313" key="3">
    <source>
        <dbReference type="EMBL" id="AQQ70957.1"/>
    </source>
</evidence>
<dbReference type="InterPro" id="IPR055170">
    <property type="entry name" value="GFO_IDH_MocA-like_dom"/>
</dbReference>
<feature type="domain" description="Gfo/Idh/MocA-like oxidoreductase N-terminal" evidence="1">
    <location>
        <begin position="4"/>
        <end position="122"/>
    </location>
</feature>
<dbReference type="PANTHER" id="PTHR43708:SF8">
    <property type="entry name" value="OXIDOREDUCTASE"/>
    <property type="match status" value="1"/>
</dbReference>
<dbReference type="Pfam" id="PF01408">
    <property type="entry name" value="GFO_IDH_MocA"/>
    <property type="match status" value="1"/>
</dbReference>
<dbReference type="Gene3D" id="3.40.50.720">
    <property type="entry name" value="NAD(P)-binding Rossmann-like Domain"/>
    <property type="match status" value="1"/>
</dbReference>
<organism evidence="3 4">
    <name type="scientific">Limihaloglobus sulfuriphilus</name>
    <dbReference type="NCBI Taxonomy" id="1851148"/>
    <lineage>
        <taxon>Bacteria</taxon>
        <taxon>Pseudomonadati</taxon>
        <taxon>Planctomycetota</taxon>
        <taxon>Phycisphaerae</taxon>
        <taxon>Sedimentisphaerales</taxon>
        <taxon>Sedimentisphaeraceae</taxon>
        <taxon>Limihaloglobus</taxon>
    </lineage>
</organism>
<protein>
    <submittedName>
        <fullName evidence="3">Oxidoreductase family protein, NAD-binding Rossmann fold</fullName>
    </submittedName>
</protein>
<dbReference type="InterPro" id="IPR036291">
    <property type="entry name" value="NAD(P)-bd_dom_sf"/>
</dbReference>
<evidence type="ECO:0000259" key="1">
    <source>
        <dbReference type="Pfam" id="PF01408"/>
    </source>
</evidence>
<evidence type="ECO:0000313" key="4">
    <source>
        <dbReference type="Proteomes" id="UP000188181"/>
    </source>
</evidence>
<name>A0A1Q2MF87_9BACT</name>
<dbReference type="SUPFAM" id="SSF51735">
    <property type="entry name" value="NAD(P)-binding Rossmann-fold domains"/>
    <property type="match status" value="1"/>
</dbReference>
<dbReference type="GO" id="GO:0000166">
    <property type="term" value="F:nucleotide binding"/>
    <property type="evidence" value="ECO:0007669"/>
    <property type="project" value="InterPro"/>
</dbReference>
<dbReference type="PANTHER" id="PTHR43708">
    <property type="entry name" value="CONSERVED EXPRESSED OXIDOREDUCTASE (EUROFUNG)"/>
    <property type="match status" value="1"/>
</dbReference>
<proteinExistence type="predicted"/>
<dbReference type="AlphaFoldDB" id="A0A1Q2MF87"/>
<evidence type="ECO:0000259" key="2">
    <source>
        <dbReference type="Pfam" id="PF22725"/>
    </source>
</evidence>
<dbReference type="Gene3D" id="3.30.360.10">
    <property type="entry name" value="Dihydrodipicolinate Reductase, domain 2"/>
    <property type="match status" value="1"/>
</dbReference>
<keyword evidence="4" id="KW-1185">Reference proteome</keyword>
<dbReference type="Proteomes" id="UP000188181">
    <property type="component" value="Chromosome"/>
</dbReference>
<dbReference type="EMBL" id="CP019646">
    <property type="protein sequence ID" value="AQQ70957.1"/>
    <property type="molecule type" value="Genomic_DNA"/>
</dbReference>
<dbReference type="InterPro" id="IPR000683">
    <property type="entry name" value="Gfo/Idh/MocA-like_OxRdtase_N"/>
</dbReference>
<dbReference type="KEGG" id="pbas:SMSP2_01321"/>
<dbReference type="OrthoDB" id="9815825at2"/>